<dbReference type="Gene3D" id="2.130.10.130">
    <property type="entry name" value="Integrin alpha, N-terminal"/>
    <property type="match status" value="3"/>
</dbReference>
<evidence type="ECO:0000313" key="8">
    <source>
        <dbReference type="Proteomes" id="UP000622166"/>
    </source>
</evidence>
<dbReference type="SUPFAM" id="SSF69318">
    <property type="entry name" value="Integrin alpha N-terminal domain"/>
    <property type="match status" value="1"/>
</dbReference>
<dbReference type="PANTHER" id="PTHR23221">
    <property type="entry name" value="GLYCOSYLPHOSPHATIDYLINOSITOL PHOSPHOLIPASE D"/>
    <property type="match status" value="1"/>
</dbReference>
<proteinExistence type="predicted"/>
<accession>A0A918PJF1</accession>
<organism evidence="7 8">
    <name type="scientific">Streptomyces poonensis</name>
    <dbReference type="NCBI Taxonomy" id="68255"/>
    <lineage>
        <taxon>Bacteria</taxon>
        <taxon>Bacillati</taxon>
        <taxon>Actinomycetota</taxon>
        <taxon>Actinomycetes</taxon>
        <taxon>Kitasatosporales</taxon>
        <taxon>Streptomycetaceae</taxon>
        <taxon>Streptomyces</taxon>
    </lineage>
</organism>
<dbReference type="AlphaFoldDB" id="A0A918PJF1"/>
<feature type="chain" id="PRO_5038363047" description="Integrin-like protein" evidence="6">
    <location>
        <begin position="29"/>
        <end position="469"/>
    </location>
</feature>
<sequence length="469" mass="48400">MRLRTTTALAALLAAGVTPLTLTSPASAAAAKYADDFNGDGYRDLAIGDEGATVGGKKQAGAVIVIWGSSKGLDPARRTVVSQNSAGIPGAAETSDFFGRDITTVDLNKDGYADVIATAPGEEDGAYNGVFTVLWGSKSGLTSGSAYRNPKHKDRGFAKDIAVGDFDADGRQDVVAVDDQNIWYLRGPFTKSGSRGKATDFDPIDGENIDPELVVSGKVTKDGTADFAVLGRDWDTDDDRVWFYKGGKGGPKKTKKVNLPSSASLLEGSATIADFDKNGYGDLAIGGRRSGKGGGVYVLRGTSTGPSTSAKTITQSTSGVPGTPESWDDFGSDVSSADTNGDGYPDLAVGVPGEVLGDNWAAVGGVTVLRGSSSGLTGKNARNYDYATAGVAGVPNEDNDAWFGDSVLLRDFNRDGRAELVAAAPESIPGRLHLLPGTSSGPTGKGSQMLTLKTLGLTSLSNLYAELAD</sequence>
<dbReference type="EMBL" id="BMVW01000006">
    <property type="protein sequence ID" value="GGZ13008.1"/>
    <property type="molecule type" value="Genomic_DNA"/>
</dbReference>
<evidence type="ECO:0000256" key="3">
    <source>
        <dbReference type="ARBA" id="ARBA00022801"/>
    </source>
</evidence>
<keyword evidence="3" id="KW-0378">Hydrolase</keyword>
<dbReference type="RefSeq" id="WP_189860201.1">
    <property type="nucleotide sequence ID" value="NZ_BMVW01000006.1"/>
</dbReference>
<dbReference type="InterPro" id="IPR028994">
    <property type="entry name" value="Integrin_alpha_N"/>
</dbReference>
<gene>
    <name evidence="7" type="ORF">GCM10010365_35980</name>
</gene>
<dbReference type="InterPro" id="IPR013519">
    <property type="entry name" value="Int_alpha_beta-p"/>
</dbReference>
<dbReference type="Proteomes" id="UP000622166">
    <property type="component" value="Unassembled WGS sequence"/>
</dbReference>
<feature type="compositionally biased region" description="Polar residues" evidence="5">
    <location>
        <begin position="301"/>
        <end position="320"/>
    </location>
</feature>
<evidence type="ECO:0000256" key="2">
    <source>
        <dbReference type="ARBA" id="ARBA00022737"/>
    </source>
</evidence>
<keyword evidence="1 6" id="KW-0732">Signal</keyword>
<keyword evidence="4" id="KW-0325">Glycoprotein</keyword>
<protein>
    <recommendedName>
        <fullName evidence="9">Integrin-like protein</fullName>
    </recommendedName>
</protein>
<evidence type="ECO:0000256" key="5">
    <source>
        <dbReference type="SAM" id="MobiDB-lite"/>
    </source>
</evidence>
<evidence type="ECO:0000256" key="1">
    <source>
        <dbReference type="ARBA" id="ARBA00022729"/>
    </source>
</evidence>
<evidence type="ECO:0000313" key="7">
    <source>
        <dbReference type="EMBL" id="GGZ13008.1"/>
    </source>
</evidence>
<evidence type="ECO:0000256" key="4">
    <source>
        <dbReference type="ARBA" id="ARBA00023180"/>
    </source>
</evidence>
<keyword evidence="2" id="KW-0677">Repeat</keyword>
<name>A0A918PJF1_9ACTN</name>
<reference evidence="7" key="1">
    <citation type="journal article" date="2014" name="Int. J. Syst. Evol. Microbiol.">
        <title>Complete genome sequence of Corynebacterium casei LMG S-19264T (=DSM 44701T), isolated from a smear-ripened cheese.</title>
        <authorList>
            <consortium name="US DOE Joint Genome Institute (JGI-PGF)"/>
            <person name="Walter F."/>
            <person name="Albersmeier A."/>
            <person name="Kalinowski J."/>
            <person name="Ruckert C."/>
        </authorList>
    </citation>
    <scope>NUCLEOTIDE SEQUENCE</scope>
    <source>
        <strain evidence="7">JCM 4815</strain>
    </source>
</reference>
<dbReference type="PANTHER" id="PTHR23221:SF7">
    <property type="entry name" value="PHOSPHATIDYLINOSITOL-GLYCAN-SPECIFIC PHOSPHOLIPASE D"/>
    <property type="match status" value="1"/>
</dbReference>
<dbReference type="Pfam" id="PF01839">
    <property type="entry name" value="FG-GAP"/>
    <property type="match status" value="3"/>
</dbReference>
<feature type="region of interest" description="Disordered" evidence="5">
    <location>
        <begin position="301"/>
        <end position="324"/>
    </location>
</feature>
<evidence type="ECO:0000256" key="6">
    <source>
        <dbReference type="SAM" id="SignalP"/>
    </source>
</evidence>
<keyword evidence="8" id="KW-1185">Reference proteome</keyword>
<reference evidence="7" key="2">
    <citation type="submission" date="2020-09" db="EMBL/GenBank/DDBJ databases">
        <authorList>
            <person name="Sun Q."/>
            <person name="Ohkuma M."/>
        </authorList>
    </citation>
    <scope>NUCLEOTIDE SEQUENCE</scope>
    <source>
        <strain evidence="7">JCM 4815</strain>
    </source>
</reference>
<comment type="caution">
    <text evidence="7">The sequence shown here is derived from an EMBL/GenBank/DDBJ whole genome shotgun (WGS) entry which is preliminary data.</text>
</comment>
<dbReference type="SMART" id="SM00191">
    <property type="entry name" value="Int_alpha"/>
    <property type="match status" value="5"/>
</dbReference>
<evidence type="ECO:0008006" key="9">
    <source>
        <dbReference type="Google" id="ProtNLM"/>
    </source>
</evidence>
<feature type="signal peptide" evidence="6">
    <location>
        <begin position="1"/>
        <end position="28"/>
    </location>
</feature>
<dbReference type="InterPro" id="IPR013517">
    <property type="entry name" value="FG-GAP"/>
</dbReference>
<dbReference type="GO" id="GO:0016787">
    <property type="term" value="F:hydrolase activity"/>
    <property type="evidence" value="ECO:0007669"/>
    <property type="project" value="UniProtKB-KW"/>
</dbReference>
<dbReference type="PROSITE" id="PS51470">
    <property type="entry name" value="FG_GAP"/>
    <property type="match status" value="1"/>
</dbReference>